<dbReference type="InterPro" id="IPR005216">
    <property type="entry name" value="Citrate_lyase_ligase"/>
</dbReference>
<dbReference type="Gene3D" id="3.40.50.620">
    <property type="entry name" value="HUPs"/>
    <property type="match status" value="1"/>
</dbReference>
<dbReference type="PIRSF" id="PIRSF005751">
    <property type="entry name" value="Acet_citr_lig"/>
    <property type="match status" value="1"/>
</dbReference>
<dbReference type="SMART" id="SM00764">
    <property type="entry name" value="Citrate_ly_lig"/>
    <property type="match status" value="1"/>
</dbReference>
<proteinExistence type="predicted"/>
<dbReference type="InterPro" id="IPR000182">
    <property type="entry name" value="GNAT_dom"/>
</dbReference>
<dbReference type="SUPFAM" id="SSF55729">
    <property type="entry name" value="Acyl-CoA N-acyltransferases (Nat)"/>
    <property type="match status" value="1"/>
</dbReference>
<protein>
    <recommendedName>
        <fullName evidence="3">[Citrate [pro-3S]-lyase] ligase</fullName>
        <ecNumber evidence="3">6.2.1.22</ecNumber>
    </recommendedName>
</protein>
<comment type="catalytic activity">
    <reaction evidence="3">
        <text>holo-[citrate lyase ACP] + acetate + ATP = acetyl-[citrate lyase ACP] + AMP + diphosphate</text>
        <dbReference type="Rhea" id="RHEA:23788"/>
        <dbReference type="Rhea" id="RHEA-COMP:10158"/>
        <dbReference type="Rhea" id="RHEA-COMP:13710"/>
        <dbReference type="ChEBI" id="CHEBI:30089"/>
        <dbReference type="ChEBI" id="CHEBI:30616"/>
        <dbReference type="ChEBI" id="CHEBI:33019"/>
        <dbReference type="ChEBI" id="CHEBI:82683"/>
        <dbReference type="ChEBI" id="CHEBI:137976"/>
        <dbReference type="ChEBI" id="CHEBI:456215"/>
        <dbReference type="EC" id="6.2.1.22"/>
    </reaction>
</comment>
<accession>A0ABX0SEN6</accession>
<dbReference type="NCBIfam" id="TIGR00124">
    <property type="entry name" value="cit_ly_ligase"/>
    <property type="match status" value="1"/>
</dbReference>
<comment type="caution">
    <text evidence="5">The sequence shown here is derived from an EMBL/GenBank/DDBJ whole genome shotgun (WGS) entry which is preliminary data.</text>
</comment>
<dbReference type="RefSeq" id="WP_167166121.1">
    <property type="nucleotide sequence ID" value="NZ_BAAAOO010000015.1"/>
</dbReference>
<dbReference type="InterPro" id="IPR014729">
    <property type="entry name" value="Rossmann-like_a/b/a_fold"/>
</dbReference>
<name>A0ABX0SEN6_9ACTN</name>
<keyword evidence="3 5" id="KW-0436">Ligase</keyword>
<comment type="function">
    <text evidence="3">Acetylation of prosthetic group (2-(5''-phosphoribosyl)-3'-dephosphocoenzyme-A) of the gamma subunit of citrate lyase.</text>
</comment>
<dbReference type="PANTHER" id="PTHR40599">
    <property type="entry name" value="[CITRATE [PRO-3S]-LYASE] LIGASE"/>
    <property type="match status" value="1"/>
</dbReference>
<sequence>MTAVTDDTVTVACTAVAAMSPEALATVDGLLRRTGLHRDADVEVFALARAGGVLVGCMGLAGDVVKCTAVDPGGRGRHVANALLVEVRHEALARGRDRLFCYTKPLYRRQFASLGFTPIAEVQGLATLMEDDPQGLARYCAGLASTRRPGARIGGIVMNANPFTRGHEYLVNRACEYCDVVHVFVVGETGSEFSYEDRIRLVRAGVAALPVRDRVVVHDGSPYVVSRATFPQYFLKNHAEIDRAYAGIDLQIFRCSIAPALGIRHRFVGTEPLSEVTAYYNREMHEWLEQAPMEAPTITVHEIPRVGTDRYPVVAASIVRRLLGERRIAELAALVPPTTYAAITAGNPATLRTKERRTPCGS</sequence>
<evidence type="ECO:0000256" key="1">
    <source>
        <dbReference type="ARBA" id="ARBA00022741"/>
    </source>
</evidence>
<keyword evidence="2 3" id="KW-0067">ATP-binding</keyword>
<dbReference type="Pfam" id="PF08218">
    <property type="entry name" value="Citrate_ly_lig"/>
    <property type="match status" value="1"/>
</dbReference>
<organism evidence="5 6">
    <name type="scientific">Brooklawnia cerclae</name>
    <dbReference type="NCBI Taxonomy" id="349934"/>
    <lineage>
        <taxon>Bacteria</taxon>
        <taxon>Bacillati</taxon>
        <taxon>Actinomycetota</taxon>
        <taxon>Actinomycetes</taxon>
        <taxon>Propionibacteriales</taxon>
        <taxon>Propionibacteriaceae</taxon>
        <taxon>Brooklawnia</taxon>
    </lineage>
</organism>
<dbReference type="EC" id="6.2.1.22" evidence="3"/>
<evidence type="ECO:0000313" key="6">
    <source>
        <dbReference type="Proteomes" id="UP000749311"/>
    </source>
</evidence>
<dbReference type="InterPro" id="IPR004821">
    <property type="entry name" value="Cyt_trans-like"/>
</dbReference>
<feature type="domain" description="N-acetyltransferase" evidence="4">
    <location>
        <begin position="1"/>
        <end position="134"/>
    </location>
</feature>
<dbReference type="PANTHER" id="PTHR40599:SF1">
    <property type="entry name" value="[CITRATE [PRO-3S]-LYASE] LIGASE"/>
    <property type="match status" value="1"/>
</dbReference>
<evidence type="ECO:0000259" key="4">
    <source>
        <dbReference type="PROSITE" id="PS51186"/>
    </source>
</evidence>
<evidence type="ECO:0000313" key="5">
    <source>
        <dbReference type="EMBL" id="NIH56863.1"/>
    </source>
</evidence>
<dbReference type="PROSITE" id="PS51186">
    <property type="entry name" value="GNAT"/>
    <property type="match status" value="1"/>
</dbReference>
<dbReference type="NCBIfam" id="TIGR00125">
    <property type="entry name" value="cyt_tran_rel"/>
    <property type="match status" value="1"/>
</dbReference>
<dbReference type="EMBL" id="JAAMOZ010000001">
    <property type="protein sequence ID" value="NIH56863.1"/>
    <property type="molecule type" value="Genomic_DNA"/>
</dbReference>
<dbReference type="GO" id="GO:0008771">
    <property type="term" value="F:[citrate (pro-3S)-lyase] ligase activity"/>
    <property type="evidence" value="ECO:0007669"/>
    <property type="project" value="UniProtKB-EC"/>
</dbReference>
<evidence type="ECO:0000256" key="3">
    <source>
        <dbReference type="PIRNR" id="PIRNR005751"/>
    </source>
</evidence>
<evidence type="ECO:0000256" key="2">
    <source>
        <dbReference type="ARBA" id="ARBA00022840"/>
    </source>
</evidence>
<keyword evidence="6" id="KW-1185">Reference proteome</keyword>
<reference evidence="5 6" key="1">
    <citation type="submission" date="2020-02" db="EMBL/GenBank/DDBJ databases">
        <title>Sequencing the genomes of 1000 actinobacteria strains.</title>
        <authorList>
            <person name="Klenk H.-P."/>
        </authorList>
    </citation>
    <scope>NUCLEOTIDE SEQUENCE [LARGE SCALE GENOMIC DNA]</scope>
    <source>
        <strain evidence="5 6">DSM 19609</strain>
    </source>
</reference>
<keyword evidence="1 3" id="KW-0547">Nucleotide-binding</keyword>
<gene>
    <name evidence="5" type="ORF">FB473_001508</name>
</gene>
<dbReference type="InterPro" id="IPR013166">
    <property type="entry name" value="Citrate_lyase_ligase_C"/>
</dbReference>
<dbReference type="Gene3D" id="3.40.630.30">
    <property type="match status" value="1"/>
</dbReference>
<dbReference type="InterPro" id="IPR016181">
    <property type="entry name" value="Acyl_CoA_acyltransferase"/>
</dbReference>
<dbReference type="SUPFAM" id="SSF52374">
    <property type="entry name" value="Nucleotidylyl transferase"/>
    <property type="match status" value="1"/>
</dbReference>
<dbReference type="Proteomes" id="UP000749311">
    <property type="component" value="Unassembled WGS sequence"/>
</dbReference>